<comment type="similarity">
    <text evidence="2">Belongs to the protein prenyltransferase subunit beta family.</text>
</comment>
<keyword evidence="3" id="KW-0637">Prenyltransferase</keyword>
<evidence type="ECO:0000256" key="1">
    <source>
        <dbReference type="ARBA" id="ARBA00001947"/>
    </source>
</evidence>
<evidence type="ECO:0000256" key="5">
    <source>
        <dbReference type="ARBA" id="ARBA00022723"/>
    </source>
</evidence>
<dbReference type="InterPro" id="IPR045089">
    <property type="entry name" value="PGGT1B-like"/>
</dbReference>
<organism evidence="11">
    <name type="scientific">Thelazia callipaeda</name>
    <name type="common">Oriental eyeworm</name>
    <name type="synonym">Parasitic nematode</name>
    <dbReference type="NCBI Taxonomy" id="103827"/>
    <lineage>
        <taxon>Eukaryota</taxon>
        <taxon>Metazoa</taxon>
        <taxon>Ecdysozoa</taxon>
        <taxon>Nematoda</taxon>
        <taxon>Chromadorea</taxon>
        <taxon>Rhabditida</taxon>
        <taxon>Spirurina</taxon>
        <taxon>Spiruromorpha</taxon>
        <taxon>Thelazioidea</taxon>
        <taxon>Thelaziidae</taxon>
        <taxon>Thelazia</taxon>
    </lineage>
</organism>
<dbReference type="PANTHER" id="PTHR11774">
    <property type="entry name" value="GERANYLGERANYL TRANSFERASE TYPE BETA SUBUNIT"/>
    <property type="match status" value="1"/>
</dbReference>
<comment type="cofactor">
    <cofactor evidence="1">
        <name>Zn(2+)</name>
        <dbReference type="ChEBI" id="CHEBI:29105"/>
    </cofactor>
</comment>
<dbReference type="SUPFAM" id="SSF50978">
    <property type="entry name" value="WD40 repeat-like"/>
    <property type="match status" value="1"/>
</dbReference>
<evidence type="ECO:0000256" key="6">
    <source>
        <dbReference type="ARBA" id="ARBA00022737"/>
    </source>
</evidence>
<evidence type="ECO:0000313" key="10">
    <source>
        <dbReference type="Proteomes" id="UP000276776"/>
    </source>
</evidence>
<reference evidence="9 10" key="2">
    <citation type="submission" date="2018-11" db="EMBL/GenBank/DDBJ databases">
        <authorList>
            <consortium name="Pathogen Informatics"/>
        </authorList>
    </citation>
    <scope>NUCLEOTIDE SEQUENCE [LARGE SCALE GENOMIC DNA]</scope>
</reference>
<dbReference type="PANTHER" id="PTHR11774:SF4">
    <property type="entry name" value="GERANYLGERANYL TRANSFERASE TYPE-1 SUBUNIT BETA"/>
    <property type="match status" value="1"/>
</dbReference>
<keyword evidence="7" id="KW-0862">Zinc</keyword>
<feature type="domain" description="Prenyltransferase alpha-alpha toroid" evidence="8">
    <location>
        <begin position="1155"/>
        <end position="1422"/>
    </location>
</feature>
<sequence>MVFRKFKPLKQWGKMDTRIYKEILAARNKRKMPSFVISPAVQEHGIEIHDPNASGFFTSASQELPTIKHPAHTIPQIHEHPLFKSMKCLLFDGTEAFTDGIDQACSLSKAVKKIGFPEAVLNLASKILLPERFEDCVCDCIMHGERYDPTLEKLPRYFDPIIFWTNYFPNRVYGIPTLTKGNIILDNLFRTVHLMAVGHSQLLDLRAMIEIRNAENETIPFVLRSVPHIIVQSPEPIKPWAKPMSLNNMQVPDTAPINPRIDLTSDHIYNDKAVLPRAEENLFIDTVLWCHEQNQKYPWTLEQLSAKAIVTCFGAAVTQATRHGLPVTEDIKNQPIVTRGVQLVNGRLDLVVFQLNSLDISNDSDSCKNIAWIESGLQLYKPGKFTENMDKVEDLNMDTFRKFMALLLIGLVRNILDFSNLRYYMSLVFFLSQHLKFLRRNLTTLPSTYRGFDSNRVTILYFTLSALDVLGKLDEEVDAEQREQLIDWIYRLQLTSNSGKILKNLFTWIKAMGFCMPTTPNYGFMDLGCSIYGGINMNPKVDDKGLNSTSDNYYITQHNLAHHWRRQFMIPHSVGFPQLITHTTPWTSGSTALRHKGHWSYNIPSDHLKNRNLLTTVDDTTDGTMRLWSVSEFSDRKQLLQFRLRCKQKKGLDEWSLTTIDVEDQDLLDHEASVMEQITSQVTCEGSKNILREQQIFQSNLSAKFCRVLNVDSSLLELRSWTPSQDKHCIFARGEEKLYLCDPVNNVILTLFERPVHSLSFIPHMYNEIIFLDSDRFIWHGEVGGNLIQLKCAVHDIESVLGSDHPRLVYASGKNSVHLIDLRVGSSSGEILYTVPEYDDSSRNSYYYQYESAFERQSIHKLCSLPDAPQVVLICLSKRFVLVDERMRGLVCLEMGHSIYHGGHYVTAAPPLQDIIGGGAIYPIYALQHTIFPDVQTFSLYRHSDSTMWSSLASIKRLQQPQSAAAFYRQHPKHQLRISRRAERQLFGGGPTRAITFVKSGSQKLYLFRMMDDGSLWNEEISIQDDKKRLKRALRKGAAKIKRMIDNNDQIHLRVDDMGSGLKQEGKVFNVKTDFDLLQNNFHGAINEIDPLDTRPELSCSDPELVISVHDDQLLSKIQSLFSWMLEQFFNQFFSVCCETFSYRITSIFDTTNFWQKGCSKQAYGFRGSLGFSVPADISKIENNADTSIEGAATVVANRSPYDSAHISQTYVSLCCLLILGDDLSRVDRKAVLEGVRCCQVDDGSFRGQEGTENDMRFVYCAIAICFMLNDFGTIDLKSVLKFIQRCVNFDGGIGQAPMLESHGGSTFCAVASLAMAGHLWDESVLTHQQIERLIKWALWKQNDGFHGRANKPDDSCYSFWIGGTLKILDVYVFVNEEKLRSFILSTQDMLIGGFSKFIDVVSDALHTCYSISALSLLREPDFLTLYTPLNITSRAAEHLIAHLLSGELSKNDFFKAAAVLFVNRRCYRSEPDYLLHQQDGHALIKHWVMRRAICLLIHIVSELGAGRFWFPETCPSKHPPQVEHLLVSYVVEIRAVSGCT</sequence>
<dbReference type="SUPFAM" id="SSF48239">
    <property type="entry name" value="Terpenoid cyclases/Protein prenyltransferases"/>
    <property type="match status" value="2"/>
</dbReference>
<dbReference type="Gene3D" id="1.50.10.20">
    <property type="match status" value="2"/>
</dbReference>
<dbReference type="GO" id="GO:0004662">
    <property type="term" value="F:CAAX-protein geranylgeranyltransferase activity"/>
    <property type="evidence" value="ECO:0007669"/>
    <property type="project" value="TreeGrafter"/>
</dbReference>
<evidence type="ECO:0000256" key="4">
    <source>
        <dbReference type="ARBA" id="ARBA00022679"/>
    </source>
</evidence>
<keyword evidence="5" id="KW-0479">Metal-binding</keyword>
<reference evidence="11" key="1">
    <citation type="submission" date="2016-04" db="UniProtKB">
        <authorList>
            <consortium name="WormBaseParasite"/>
        </authorList>
    </citation>
    <scope>IDENTIFICATION</scope>
</reference>
<dbReference type="OrthoDB" id="24893at2759"/>
<evidence type="ECO:0000256" key="2">
    <source>
        <dbReference type="ARBA" id="ARBA00010497"/>
    </source>
</evidence>
<accession>A0A158RBP0</accession>
<proteinExistence type="inferred from homology"/>
<name>A0A158RBP0_THECL</name>
<keyword evidence="4" id="KW-0808">Transferase</keyword>
<dbReference type="InterPro" id="IPR001330">
    <property type="entry name" value="Prenyltrans"/>
</dbReference>
<protein>
    <submittedName>
        <fullName evidence="11">Mab-21 domain-containing protein</fullName>
    </submittedName>
</protein>
<dbReference type="InterPro" id="IPR008930">
    <property type="entry name" value="Terpenoid_cyclase/PrenylTrfase"/>
</dbReference>
<evidence type="ECO:0000313" key="11">
    <source>
        <dbReference type="WBParaSite" id="TCLT_0000516001-mRNA-1"/>
    </source>
</evidence>
<evidence type="ECO:0000256" key="7">
    <source>
        <dbReference type="ARBA" id="ARBA00022833"/>
    </source>
</evidence>
<keyword evidence="6" id="KW-0677">Repeat</keyword>
<dbReference type="Proteomes" id="UP000276776">
    <property type="component" value="Unassembled WGS sequence"/>
</dbReference>
<evidence type="ECO:0000256" key="3">
    <source>
        <dbReference type="ARBA" id="ARBA00022602"/>
    </source>
</evidence>
<dbReference type="GO" id="GO:0046872">
    <property type="term" value="F:metal ion binding"/>
    <property type="evidence" value="ECO:0007669"/>
    <property type="project" value="UniProtKB-KW"/>
</dbReference>
<evidence type="ECO:0000259" key="8">
    <source>
        <dbReference type="Pfam" id="PF00432"/>
    </source>
</evidence>
<dbReference type="EMBL" id="UYYF01004323">
    <property type="protein sequence ID" value="VDN02357.1"/>
    <property type="molecule type" value="Genomic_DNA"/>
</dbReference>
<gene>
    <name evidence="9" type="ORF">TCLT_LOCUS5149</name>
</gene>
<dbReference type="GO" id="GO:0005953">
    <property type="term" value="C:CAAX-protein geranylgeranyltransferase complex"/>
    <property type="evidence" value="ECO:0007669"/>
    <property type="project" value="TreeGrafter"/>
</dbReference>
<keyword evidence="10" id="KW-1185">Reference proteome</keyword>
<evidence type="ECO:0000313" key="9">
    <source>
        <dbReference type="EMBL" id="VDN02357.1"/>
    </source>
</evidence>
<feature type="domain" description="Prenyltransferase alpha-alpha toroid" evidence="8">
    <location>
        <begin position="431"/>
        <end position="497"/>
    </location>
</feature>
<dbReference type="WBParaSite" id="TCLT_0000516001-mRNA-1">
    <property type="protein sequence ID" value="TCLT_0000516001-mRNA-1"/>
    <property type="gene ID" value="TCLT_0000516001"/>
</dbReference>
<dbReference type="InterPro" id="IPR036322">
    <property type="entry name" value="WD40_repeat_dom_sf"/>
</dbReference>
<dbReference type="Pfam" id="PF00432">
    <property type="entry name" value="Prenyltrans"/>
    <property type="match status" value="2"/>
</dbReference>